<accession>A0A8B6C6G5</accession>
<dbReference type="AlphaFoldDB" id="A0A8B6C6G5"/>
<keyword evidence="3 6" id="KW-0812">Transmembrane</keyword>
<evidence type="ECO:0000313" key="8">
    <source>
        <dbReference type="EMBL" id="VDI00149.1"/>
    </source>
</evidence>
<dbReference type="InterPro" id="IPR049452">
    <property type="entry name" value="Anoctamin_TM"/>
</dbReference>
<dbReference type="Pfam" id="PF04547">
    <property type="entry name" value="Anoctamin"/>
    <property type="match status" value="1"/>
</dbReference>
<dbReference type="InterPro" id="IPR007632">
    <property type="entry name" value="Anoctamin"/>
</dbReference>
<sequence>NSARNKNLRQVIIDNDDEDSDLRILGLPYLLMKGVFKDAFPLHEESSKSKFKEETMECFKEGRPDDEEEDLKIDPRRDLDDTWTKIYKFQPLWKIRNYFGEKIALYFAWTGMLTSSLWIPTIFGFCIFLYGLIASQINGSEPLVYPPNATALQE</sequence>
<dbReference type="EMBL" id="UYJE01001223">
    <property type="protein sequence ID" value="VDI00149.1"/>
    <property type="molecule type" value="Genomic_DNA"/>
</dbReference>
<reference evidence="8" key="1">
    <citation type="submission" date="2018-11" db="EMBL/GenBank/DDBJ databases">
        <authorList>
            <person name="Alioto T."/>
            <person name="Alioto T."/>
        </authorList>
    </citation>
    <scope>NUCLEOTIDE SEQUENCE</scope>
</reference>
<evidence type="ECO:0000256" key="3">
    <source>
        <dbReference type="ARBA" id="ARBA00022692"/>
    </source>
</evidence>
<comment type="subcellular location">
    <subcellularLocation>
        <location evidence="1 6">Membrane</location>
        <topology evidence="1 6">Multi-pass membrane protein</topology>
    </subcellularLocation>
</comment>
<dbReference type="OrthoDB" id="6145781at2759"/>
<evidence type="ECO:0000259" key="7">
    <source>
        <dbReference type="Pfam" id="PF04547"/>
    </source>
</evidence>
<keyword evidence="9" id="KW-1185">Reference proteome</keyword>
<dbReference type="GO" id="GO:0005254">
    <property type="term" value="F:chloride channel activity"/>
    <property type="evidence" value="ECO:0007669"/>
    <property type="project" value="TreeGrafter"/>
</dbReference>
<evidence type="ECO:0000256" key="5">
    <source>
        <dbReference type="ARBA" id="ARBA00023136"/>
    </source>
</evidence>
<comment type="caution">
    <text evidence="8">The sequence shown here is derived from an EMBL/GenBank/DDBJ whole genome shotgun (WGS) entry which is preliminary data.</text>
</comment>
<comment type="caution">
    <text evidence="6">Lacks conserved residue(s) required for the propagation of feature annotation.</text>
</comment>
<keyword evidence="5 6" id="KW-0472">Membrane</keyword>
<evidence type="ECO:0000313" key="9">
    <source>
        <dbReference type="Proteomes" id="UP000596742"/>
    </source>
</evidence>
<comment type="similarity">
    <text evidence="2 6">Belongs to the anoctamin family.</text>
</comment>
<proteinExistence type="inferred from homology"/>
<dbReference type="PANTHER" id="PTHR12308:SF73">
    <property type="entry name" value="ANOCTAMIN"/>
    <property type="match status" value="1"/>
</dbReference>
<evidence type="ECO:0000256" key="6">
    <source>
        <dbReference type="RuleBase" id="RU280814"/>
    </source>
</evidence>
<feature type="domain" description="Anoctamin transmembrane" evidence="7">
    <location>
        <begin position="95"/>
        <end position="133"/>
    </location>
</feature>
<organism evidence="8 9">
    <name type="scientific">Mytilus galloprovincialis</name>
    <name type="common">Mediterranean mussel</name>
    <dbReference type="NCBI Taxonomy" id="29158"/>
    <lineage>
        <taxon>Eukaryota</taxon>
        <taxon>Metazoa</taxon>
        <taxon>Spiralia</taxon>
        <taxon>Lophotrochozoa</taxon>
        <taxon>Mollusca</taxon>
        <taxon>Bivalvia</taxon>
        <taxon>Autobranchia</taxon>
        <taxon>Pteriomorphia</taxon>
        <taxon>Mytilida</taxon>
        <taxon>Mytiloidea</taxon>
        <taxon>Mytilidae</taxon>
        <taxon>Mytilinae</taxon>
        <taxon>Mytilus</taxon>
    </lineage>
</organism>
<gene>
    <name evidence="8" type="ORF">MGAL_10B018031</name>
</gene>
<protein>
    <recommendedName>
        <fullName evidence="6">Anoctamin</fullName>
    </recommendedName>
</protein>
<evidence type="ECO:0000256" key="2">
    <source>
        <dbReference type="ARBA" id="ARBA00009671"/>
    </source>
</evidence>
<feature type="transmembrane region" description="Helical" evidence="6">
    <location>
        <begin position="103"/>
        <end position="133"/>
    </location>
</feature>
<evidence type="ECO:0000256" key="4">
    <source>
        <dbReference type="ARBA" id="ARBA00022989"/>
    </source>
</evidence>
<evidence type="ECO:0000256" key="1">
    <source>
        <dbReference type="ARBA" id="ARBA00004141"/>
    </source>
</evidence>
<dbReference type="GO" id="GO:0005886">
    <property type="term" value="C:plasma membrane"/>
    <property type="evidence" value="ECO:0007669"/>
    <property type="project" value="TreeGrafter"/>
</dbReference>
<keyword evidence="4 6" id="KW-1133">Transmembrane helix</keyword>
<dbReference type="Proteomes" id="UP000596742">
    <property type="component" value="Unassembled WGS sequence"/>
</dbReference>
<name>A0A8B6C6G5_MYTGA</name>
<dbReference type="PANTHER" id="PTHR12308">
    <property type="entry name" value="ANOCTAMIN"/>
    <property type="match status" value="1"/>
</dbReference>
<feature type="non-terminal residue" evidence="8">
    <location>
        <position position="1"/>
    </location>
</feature>